<dbReference type="eggNOG" id="arCOG13182">
    <property type="taxonomic scope" value="Archaea"/>
</dbReference>
<dbReference type="Proteomes" id="UP000019024">
    <property type="component" value="Chromosome"/>
</dbReference>
<dbReference type="AlphaFoldDB" id="W0JUV5"/>
<dbReference type="KEGG" id="hlr:HALLA_14310"/>
<gene>
    <name evidence="1" type="ORF">HALLA_14310</name>
</gene>
<reference evidence="1 2" key="1">
    <citation type="submission" date="2014-01" db="EMBL/GenBank/DDBJ databases">
        <authorList>
            <consortium name="DOE Joint Genome Institute"/>
            <person name="Anderson I."/>
            <person name="Huntemann M."/>
            <person name="Han J."/>
            <person name="Chen A."/>
            <person name="Kyrpides N."/>
            <person name="Mavromatis K."/>
            <person name="Markowitz V."/>
            <person name="Palaniappan K."/>
            <person name="Ivanova N."/>
            <person name="Schaumberg A."/>
            <person name="Pati A."/>
            <person name="Liolios K."/>
            <person name="Nordberg H.P."/>
            <person name="Cantor M.N."/>
            <person name="Hua S.X."/>
            <person name="Woyke T."/>
        </authorList>
    </citation>
    <scope>NUCLEOTIDE SEQUENCE [LARGE SCALE GENOMIC DNA]</scope>
    <source>
        <strain evidence="1 2">XH-48</strain>
    </source>
</reference>
<dbReference type="GeneID" id="25145600"/>
<name>W0JUV5_9EURY</name>
<dbReference type="OrthoDB" id="241883at2157"/>
<organism evidence="1 2">
    <name type="scientific">Halostagnicola larsenii XH-48</name>
    <dbReference type="NCBI Taxonomy" id="797299"/>
    <lineage>
        <taxon>Archaea</taxon>
        <taxon>Methanobacteriati</taxon>
        <taxon>Methanobacteriota</taxon>
        <taxon>Stenosarchaea group</taxon>
        <taxon>Halobacteria</taxon>
        <taxon>Halobacteriales</taxon>
        <taxon>Natrialbaceae</taxon>
        <taxon>Halostagnicola</taxon>
    </lineage>
</organism>
<evidence type="ECO:0000313" key="2">
    <source>
        <dbReference type="Proteomes" id="UP000019024"/>
    </source>
</evidence>
<protein>
    <submittedName>
        <fullName evidence="1">Uncharacterized protein</fullName>
    </submittedName>
</protein>
<dbReference type="EMBL" id="CP007055">
    <property type="protein sequence ID" value="AHG01050.1"/>
    <property type="molecule type" value="Genomic_DNA"/>
</dbReference>
<accession>W0JUV5</accession>
<keyword evidence="2" id="KW-1185">Reference proteome</keyword>
<dbReference type="RefSeq" id="WP_049953028.1">
    <property type="nucleotide sequence ID" value="NZ_CP007055.1"/>
</dbReference>
<dbReference type="HOGENOM" id="CLU_2534779_0_0_2"/>
<evidence type="ECO:0000313" key="1">
    <source>
        <dbReference type="EMBL" id="AHG01050.1"/>
    </source>
</evidence>
<proteinExistence type="predicted"/>
<sequence length="96" mass="10322">MTTPSSLPTTDSELVLEPERETRAAGLFPYDAPEFEHIPETARLIRFTKSARGILRSSDGQAGRDGSTACPDCGTETINGAGLFACSRCEWSGSLR</sequence>